<evidence type="ECO:0000313" key="3">
    <source>
        <dbReference type="Proteomes" id="UP001626550"/>
    </source>
</evidence>
<name>A0ABD2PS06_9PLAT</name>
<accession>A0ABD2PS06</accession>
<evidence type="ECO:0000313" key="2">
    <source>
        <dbReference type="EMBL" id="KAL3310044.1"/>
    </source>
</evidence>
<gene>
    <name evidence="2" type="ORF">Ciccas_011398</name>
</gene>
<proteinExistence type="predicted"/>
<dbReference type="Proteomes" id="UP001626550">
    <property type="component" value="Unassembled WGS sequence"/>
</dbReference>
<organism evidence="2 3">
    <name type="scientific">Cichlidogyrus casuarinus</name>
    <dbReference type="NCBI Taxonomy" id="1844966"/>
    <lineage>
        <taxon>Eukaryota</taxon>
        <taxon>Metazoa</taxon>
        <taxon>Spiralia</taxon>
        <taxon>Lophotrochozoa</taxon>
        <taxon>Platyhelminthes</taxon>
        <taxon>Monogenea</taxon>
        <taxon>Monopisthocotylea</taxon>
        <taxon>Dactylogyridea</taxon>
        <taxon>Ancyrocephalidae</taxon>
        <taxon>Cichlidogyrus</taxon>
    </lineage>
</organism>
<comment type="caution">
    <text evidence="2">The sequence shown here is derived from an EMBL/GenBank/DDBJ whole genome shotgun (WGS) entry which is preliminary data.</text>
</comment>
<protein>
    <submittedName>
        <fullName evidence="2">Uncharacterized protein</fullName>
    </submittedName>
</protein>
<reference evidence="2 3" key="1">
    <citation type="submission" date="2024-11" db="EMBL/GenBank/DDBJ databases">
        <title>Adaptive evolution of stress response genes in parasites aligns with host niche diversity.</title>
        <authorList>
            <person name="Hahn C."/>
            <person name="Resl P."/>
        </authorList>
    </citation>
    <scope>NUCLEOTIDE SEQUENCE [LARGE SCALE GENOMIC DNA]</scope>
    <source>
        <strain evidence="2">EGGRZ-B1_66</strain>
        <tissue evidence="2">Body</tissue>
    </source>
</reference>
<keyword evidence="3" id="KW-1185">Reference proteome</keyword>
<feature type="region of interest" description="Disordered" evidence="1">
    <location>
        <begin position="55"/>
        <end position="77"/>
    </location>
</feature>
<dbReference type="EMBL" id="JBJKFK010003296">
    <property type="protein sequence ID" value="KAL3310044.1"/>
    <property type="molecule type" value="Genomic_DNA"/>
</dbReference>
<sequence length="103" mass="11675">LSKEGVLSTRVHHTNTWTGQYLHFNNYAPLDYKRSLVQKLDNQGGQTLLLRRSCDGGAKPHQTVPASPIPPAKQWTRGKVRRHLQEISQKDHGCETRQSSFQG</sequence>
<feature type="non-terminal residue" evidence="2">
    <location>
        <position position="1"/>
    </location>
</feature>
<evidence type="ECO:0000256" key="1">
    <source>
        <dbReference type="SAM" id="MobiDB-lite"/>
    </source>
</evidence>
<dbReference type="AlphaFoldDB" id="A0ABD2PS06"/>